<keyword evidence="6 11" id="KW-0378">Hydrolase</keyword>
<comment type="similarity">
    <text evidence="3 11">Belongs to the peptidase M50B family.</text>
</comment>
<feature type="transmembrane region" description="Helical" evidence="11">
    <location>
        <begin position="102"/>
        <end position="123"/>
    </location>
</feature>
<keyword evidence="4" id="KW-0645">Protease</keyword>
<dbReference type="CDD" id="cd06163">
    <property type="entry name" value="S2P-M50_PDZ_RseP-like"/>
    <property type="match status" value="1"/>
</dbReference>
<dbReference type="PANTHER" id="PTHR42837">
    <property type="entry name" value="REGULATOR OF SIGMA-E PROTEASE RSEP"/>
    <property type="match status" value="1"/>
</dbReference>
<feature type="domain" description="PDZ" evidence="12">
    <location>
        <begin position="211"/>
        <end position="280"/>
    </location>
</feature>
<comment type="cofactor">
    <cofactor evidence="1 11">
        <name>Zn(2+)</name>
        <dbReference type="ChEBI" id="CHEBI:29105"/>
    </cofactor>
</comment>
<dbReference type="NCBIfam" id="TIGR00054">
    <property type="entry name" value="RIP metalloprotease RseP"/>
    <property type="match status" value="1"/>
</dbReference>
<protein>
    <recommendedName>
        <fullName evidence="11">Zinc metalloprotease</fullName>
        <ecNumber evidence="11">3.4.24.-</ecNumber>
    </recommendedName>
</protein>
<dbReference type="STRING" id="292415.Tbd_0792"/>
<dbReference type="HOGENOM" id="CLU_025778_0_2_4"/>
<dbReference type="EMBL" id="CP000116">
    <property type="protein sequence ID" value="AAZ96745.1"/>
    <property type="molecule type" value="Genomic_DNA"/>
</dbReference>
<evidence type="ECO:0000313" key="13">
    <source>
        <dbReference type="EMBL" id="AAZ96745.1"/>
    </source>
</evidence>
<keyword evidence="7 11" id="KW-0862">Zinc</keyword>
<feature type="transmembrane region" description="Helical" evidence="11">
    <location>
        <begin position="427"/>
        <end position="445"/>
    </location>
</feature>
<dbReference type="Pfam" id="PF17820">
    <property type="entry name" value="PDZ_6"/>
    <property type="match status" value="2"/>
</dbReference>
<dbReference type="Pfam" id="PF02163">
    <property type="entry name" value="Peptidase_M50"/>
    <property type="match status" value="1"/>
</dbReference>
<dbReference type="InterPro" id="IPR008915">
    <property type="entry name" value="Peptidase_M50"/>
</dbReference>
<dbReference type="EC" id="3.4.24.-" evidence="11"/>
<dbReference type="SUPFAM" id="SSF50156">
    <property type="entry name" value="PDZ domain-like"/>
    <property type="match status" value="2"/>
</dbReference>
<evidence type="ECO:0000256" key="2">
    <source>
        <dbReference type="ARBA" id="ARBA00004141"/>
    </source>
</evidence>
<evidence type="ECO:0000259" key="12">
    <source>
        <dbReference type="SMART" id="SM00228"/>
    </source>
</evidence>
<evidence type="ECO:0000256" key="4">
    <source>
        <dbReference type="ARBA" id="ARBA00022670"/>
    </source>
</evidence>
<keyword evidence="14" id="KW-1185">Reference proteome</keyword>
<evidence type="ECO:0000256" key="5">
    <source>
        <dbReference type="ARBA" id="ARBA00022692"/>
    </source>
</evidence>
<evidence type="ECO:0000256" key="7">
    <source>
        <dbReference type="ARBA" id="ARBA00022833"/>
    </source>
</evidence>
<keyword evidence="9 11" id="KW-0482">Metalloprotease</keyword>
<proteinExistence type="inferred from homology"/>
<feature type="domain" description="PDZ" evidence="12">
    <location>
        <begin position="100"/>
        <end position="191"/>
    </location>
</feature>
<reference evidence="13 14" key="1">
    <citation type="journal article" date="2006" name="J. Bacteriol.">
        <title>The genome sequence of the obligately chemolithoautotrophic, facultatively anaerobic bacterium Thiobacillus denitrificans.</title>
        <authorList>
            <person name="Beller H.R."/>
            <person name="Chain P.S."/>
            <person name="Letain T.E."/>
            <person name="Chakicherla A."/>
            <person name="Larimer F.W."/>
            <person name="Richardson P.M."/>
            <person name="Coleman M.A."/>
            <person name="Wood A.P."/>
            <person name="Kelly D.P."/>
        </authorList>
    </citation>
    <scope>NUCLEOTIDE SEQUENCE [LARGE SCALE GENOMIC DNA]</scope>
    <source>
        <strain evidence="13 14">ATCC 25259</strain>
    </source>
</reference>
<evidence type="ECO:0000256" key="8">
    <source>
        <dbReference type="ARBA" id="ARBA00022989"/>
    </source>
</evidence>
<dbReference type="GO" id="GO:0004222">
    <property type="term" value="F:metalloendopeptidase activity"/>
    <property type="evidence" value="ECO:0007669"/>
    <property type="project" value="InterPro"/>
</dbReference>
<keyword evidence="8 11" id="KW-1133">Transmembrane helix</keyword>
<dbReference type="GO" id="GO:0006508">
    <property type="term" value="P:proteolysis"/>
    <property type="evidence" value="ECO:0007669"/>
    <property type="project" value="UniProtKB-KW"/>
</dbReference>
<sequence>MQLRMNLLTTLLWFLLAIGILVVAHELGHYFAARLAGVKVLRFSVGFGRPLFSRRLGRDRTEWTVSALPFGGYVKMLDEREGEVPAAEAHRSFNRATVWRRIGIVVAGPTANFLLAIVFYWALFVHGVPAMKPLIGEPPAGTPAAHAGLAAGDEIRSVNGVETPSFQDLRLNLLRAGVAGGTLELALADGRSARLEVSPLETENLERDALTPLGIVRYDPDIAPVIGEVLPDGAAARAGFKRWDRLIAADGEAIATWQGWVEVVRAHPSRPLRIDYQRDGERRVSTVTPDAVDEAGKRVGKIGAGPHVDPAVFDALMTELHYGPVEALWQGAGKTWDMTVFTLEMMGRMVLGQVSWKNLSGPLTIADYAGQSADLGWISFVGFLALVSVSLGVLNLLPIPLLDGGHLMYYVAEVFRGRPVSERAMEIGSRIGMALLLLLMSFALFNDLQRLISG</sequence>
<keyword evidence="5 11" id="KW-0812">Transmembrane</keyword>
<dbReference type="CDD" id="cd23081">
    <property type="entry name" value="cpPDZ_EcRseP-like"/>
    <property type="match status" value="1"/>
</dbReference>
<evidence type="ECO:0000313" key="14">
    <source>
        <dbReference type="Proteomes" id="UP000008291"/>
    </source>
</evidence>
<dbReference type="GO" id="GO:0016020">
    <property type="term" value="C:membrane"/>
    <property type="evidence" value="ECO:0007669"/>
    <property type="project" value="UniProtKB-SubCell"/>
</dbReference>
<dbReference type="Gene3D" id="2.30.42.10">
    <property type="match status" value="2"/>
</dbReference>
<name>Q3SKN2_THIDA</name>
<keyword evidence="10 11" id="KW-0472">Membrane</keyword>
<evidence type="ECO:0000256" key="9">
    <source>
        <dbReference type="ARBA" id="ARBA00023049"/>
    </source>
</evidence>
<dbReference type="eggNOG" id="COG0750">
    <property type="taxonomic scope" value="Bacteria"/>
</dbReference>
<dbReference type="InterPro" id="IPR041489">
    <property type="entry name" value="PDZ_6"/>
</dbReference>
<feature type="transmembrane region" description="Helical" evidence="11">
    <location>
        <begin position="375"/>
        <end position="397"/>
    </location>
</feature>
<dbReference type="PANTHER" id="PTHR42837:SF2">
    <property type="entry name" value="MEMBRANE METALLOPROTEASE ARASP2, CHLOROPLASTIC-RELATED"/>
    <property type="match status" value="1"/>
</dbReference>
<evidence type="ECO:0000256" key="11">
    <source>
        <dbReference type="RuleBase" id="RU362031"/>
    </source>
</evidence>
<dbReference type="InterPro" id="IPR004387">
    <property type="entry name" value="Pept_M50_Zn"/>
</dbReference>
<dbReference type="GO" id="GO:0046872">
    <property type="term" value="F:metal ion binding"/>
    <property type="evidence" value="ECO:0007669"/>
    <property type="project" value="UniProtKB-KW"/>
</dbReference>
<dbReference type="AlphaFoldDB" id="Q3SKN2"/>
<organism evidence="13 14">
    <name type="scientific">Thiobacillus denitrificans (strain ATCC 25259 / T1)</name>
    <dbReference type="NCBI Taxonomy" id="292415"/>
    <lineage>
        <taxon>Bacteria</taxon>
        <taxon>Pseudomonadati</taxon>
        <taxon>Pseudomonadota</taxon>
        <taxon>Betaproteobacteria</taxon>
        <taxon>Nitrosomonadales</taxon>
        <taxon>Thiobacillaceae</taxon>
        <taxon>Thiobacillus</taxon>
    </lineage>
</organism>
<dbReference type="SMART" id="SM00228">
    <property type="entry name" value="PDZ"/>
    <property type="match status" value="2"/>
</dbReference>
<evidence type="ECO:0000256" key="6">
    <source>
        <dbReference type="ARBA" id="ARBA00022801"/>
    </source>
</evidence>
<dbReference type="Proteomes" id="UP000008291">
    <property type="component" value="Chromosome"/>
</dbReference>
<comment type="subcellular location">
    <subcellularLocation>
        <location evidence="2">Membrane</location>
        <topology evidence="2">Multi-pass membrane protein</topology>
    </subcellularLocation>
</comment>
<evidence type="ECO:0000256" key="1">
    <source>
        <dbReference type="ARBA" id="ARBA00001947"/>
    </source>
</evidence>
<evidence type="ECO:0000256" key="10">
    <source>
        <dbReference type="ARBA" id="ARBA00023136"/>
    </source>
</evidence>
<evidence type="ECO:0000256" key="3">
    <source>
        <dbReference type="ARBA" id="ARBA00007931"/>
    </source>
</evidence>
<keyword evidence="11" id="KW-0479">Metal-binding</keyword>
<dbReference type="KEGG" id="tbd:Tbd_0792"/>
<accession>Q3SKN2</accession>
<gene>
    <name evidence="13" type="ordered locus">Tbd_0792</name>
</gene>
<dbReference type="InterPro" id="IPR001478">
    <property type="entry name" value="PDZ"/>
</dbReference>
<dbReference type="InterPro" id="IPR036034">
    <property type="entry name" value="PDZ_sf"/>
</dbReference>